<evidence type="ECO:0000256" key="2">
    <source>
        <dbReference type="PROSITE-ProRule" id="PRU00168"/>
    </source>
</evidence>
<dbReference type="PANTHER" id="PTHR23113">
    <property type="entry name" value="GUANINE NUCLEOTIDE EXCHANGE FACTOR"/>
    <property type="match status" value="1"/>
</dbReference>
<dbReference type="RefSeq" id="XP_003293900.1">
    <property type="nucleotide sequence ID" value="XM_003293852.1"/>
</dbReference>
<evidence type="ECO:0000259" key="4">
    <source>
        <dbReference type="PROSITE" id="PS50009"/>
    </source>
</evidence>
<dbReference type="SUPFAM" id="SSF48366">
    <property type="entry name" value="Ras GEF"/>
    <property type="match status" value="1"/>
</dbReference>
<dbReference type="InterPro" id="IPR001895">
    <property type="entry name" value="RASGEF_cat_dom"/>
</dbReference>
<feature type="region of interest" description="Disordered" evidence="3">
    <location>
        <begin position="1481"/>
        <end position="1501"/>
    </location>
</feature>
<dbReference type="GO" id="GO:0007265">
    <property type="term" value="P:Ras protein signal transduction"/>
    <property type="evidence" value="ECO:0000318"/>
    <property type="project" value="GO_Central"/>
</dbReference>
<feature type="domain" description="N-terminal Ras-GEF" evidence="5">
    <location>
        <begin position="1099"/>
        <end position="1219"/>
    </location>
</feature>
<gene>
    <name evidence="6" type="ORF">DICPUDRAFT_90436</name>
</gene>
<sequence>MKEEEIAKLGPSEYFNYLEGINKKIIIELKTVCSIDLVVKENSDNSQNIFLESSLALEHNVKNLMYFIDMCPISCEQITHYHAHYKEVVKILFQVVTELISSAQGLILNSNDYLTTSSYTKCKAEAIKTIKNAMATCSNFEKLYYDPDLQLEEESDYPQQLQQQQYEQQQREQQQKEEEEYEQQQSILRKLKQEEEKKQEEKEKQKILEQEKEEQLKKIQQQKEQQQKEQQQKQQQQQQQFQQRKLSKGLPPTPQPKELPPVPISNSNSTSNGASKEGISSSNENITNSPGSRSSLTVPTGKITESHERVHNFDRGTANIILNINKIKEIALNGNSEQAPEIVIAAKVISDNIAIISKELRYKTLGTNLSDHFVSLVQIARLALKNKSDQFYQDQLELAIEKFNDTMRKIIYSVKSISKSSINLRQFGVDDTSLSRSPVTSPEKPSSPNFYGERVNDFKNLPNHQPIQSPQLQDNEKLVLLKRKEKQHLIVVPRDIKDSQISSPLSTSTPITTPTSTTPIVLTPASTTPMPQTPKESPSQQFDKEKEKDKEKDKEKEKDKSKDKEKDKDKQKTLGKLFSKISNKKRTPLPGFDPNSANNSSTSPQSSSNSSMETSPSVSSPTITSNNLQQSITVENLDIEDNSDTQTPTPQPTPPSHHHNNNQHQHQQQQQQPSYHNLLQQQQQLNSSASRLSSPNLYSSSNKIMTPKKERSFTIGLVSGKHSCVVLETPRSKKLFQHESAKQILSIISASFPSFEKEFQMQNNEVISNIMEQIGNVIQTYHDEVSDSSSSSSSSVNNNSTPSDVSPILNSENSYDVSPTLKKLYENGTFDGREHSRSSIQTKISRKLGTIRKKGQFNLMNTSFGNLSTIDDSSMNTSNENDPSENLVSTSSAFAEEALELVGKCFETSVIVNHSNSDIKPMFISTLDHLESMLESSLSFGKIDPSSSLCSVFLKNIKVLIPNMKGKSGKVDPTLVTAATKLFRHTVLSNLDKSIHSLCHSVRVIAIQITIIVISINTRPWDIGQQLQLFAAAKSFVESLSFLMDAVENKIYISTNTSNQDDVVVPNIDSEEDINIWDEPDGPSTFKVDWISDEGSKTGRYVPKAGTLNRLISALTQDNKHDISRYTKTFLLTYQSFTNPWKLMEKLIQRYNIPADEKPELKAITQLRVVSFMQTWIEKNFNDFDEQLIAQVKEFRTRLLMDNNNDLAVILGGLIKKKEIERNQLKDRTTTSLLTFPELMIPDGQKSPTALFLLLNESEIARQLTLIDFNIFLKIQPTELLDQAWNKDSLKFKSPNVIEMINRANKFSFWVSSQILWQETIEERAKVFEKFIIIAKHLRDMNNFNTLLAIFTGLNTAPILRLKKTFAMLSPNSLAIYNSLEKLMNSSGSYKNYRSVPKNPPFLPYLPVILSDLTFMEDGNPDKINGLINFQKRELICRVISEVQQCQNFSKYDYPVVEPIHTLLTELPSSTPAELYHLSLSREPRESNGNNNSSSISVGSNYLNSPNSSNISVNDGFDTLKKYYKSSNNNN</sequence>
<feature type="domain" description="Ras-GEF" evidence="4">
    <location>
        <begin position="1256"/>
        <end position="1485"/>
    </location>
</feature>
<dbReference type="PANTHER" id="PTHR23113:SF366">
    <property type="entry name" value="RAS GUANINE NUCLEOTIDE EXCHANGE FACTOR R"/>
    <property type="match status" value="1"/>
</dbReference>
<feature type="compositionally biased region" description="Basic and acidic residues" evidence="3">
    <location>
        <begin position="542"/>
        <end position="572"/>
    </location>
</feature>
<dbReference type="CDD" id="cd06224">
    <property type="entry name" value="REM"/>
    <property type="match status" value="1"/>
</dbReference>
<dbReference type="Pfam" id="PF00618">
    <property type="entry name" value="RasGEF_N"/>
    <property type="match status" value="1"/>
</dbReference>
<feature type="compositionally biased region" description="Low complexity" evidence="3">
    <location>
        <begin position="662"/>
        <end position="702"/>
    </location>
</feature>
<feature type="compositionally biased region" description="Polar residues" evidence="3">
    <location>
        <begin position="264"/>
        <end position="298"/>
    </location>
</feature>
<feature type="compositionally biased region" description="Pro residues" evidence="3">
    <location>
        <begin position="251"/>
        <end position="263"/>
    </location>
</feature>
<dbReference type="InterPro" id="IPR036964">
    <property type="entry name" value="RASGEF_cat_dom_sf"/>
</dbReference>
<dbReference type="Gene3D" id="1.20.870.10">
    <property type="entry name" value="Son of sevenless (SoS) protein Chain: S domain 1"/>
    <property type="match status" value="1"/>
</dbReference>
<reference evidence="7" key="1">
    <citation type="journal article" date="2011" name="Genome Biol.">
        <title>Comparative genomics of the social amoebae Dictyostelium discoideum and Dictyostelium purpureum.</title>
        <authorList>
            <consortium name="US DOE Joint Genome Institute (JGI-PGF)"/>
            <person name="Sucgang R."/>
            <person name="Kuo A."/>
            <person name="Tian X."/>
            <person name="Salerno W."/>
            <person name="Parikh A."/>
            <person name="Feasley C.L."/>
            <person name="Dalin E."/>
            <person name="Tu H."/>
            <person name="Huang E."/>
            <person name="Barry K."/>
            <person name="Lindquist E."/>
            <person name="Shapiro H."/>
            <person name="Bruce D."/>
            <person name="Schmutz J."/>
            <person name="Salamov A."/>
            <person name="Fey P."/>
            <person name="Gaudet P."/>
            <person name="Anjard C."/>
            <person name="Babu M.M."/>
            <person name="Basu S."/>
            <person name="Bushmanova Y."/>
            <person name="van der Wel H."/>
            <person name="Katoh-Kurasawa M."/>
            <person name="Dinh C."/>
            <person name="Coutinho P.M."/>
            <person name="Saito T."/>
            <person name="Elias M."/>
            <person name="Schaap P."/>
            <person name="Kay R.R."/>
            <person name="Henrissat B."/>
            <person name="Eichinger L."/>
            <person name="Rivero F."/>
            <person name="Putnam N.H."/>
            <person name="West C.M."/>
            <person name="Loomis W.F."/>
            <person name="Chisholm R.L."/>
            <person name="Shaulsky G."/>
            <person name="Strassmann J.E."/>
            <person name="Queller D.C."/>
            <person name="Kuspa A."/>
            <person name="Grigoriev I.V."/>
        </authorList>
    </citation>
    <scope>NUCLEOTIDE SEQUENCE [LARGE SCALE GENOMIC DNA]</scope>
    <source>
        <strain evidence="7">QSDP1</strain>
    </source>
</reference>
<name>F1A2K6_DICPU</name>
<dbReference type="FunFam" id="1.10.840.10:FF:000009">
    <property type="entry name" value="rap guanine nucleotide exchange factor 1"/>
    <property type="match status" value="1"/>
</dbReference>
<evidence type="ECO:0000313" key="6">
    <source>
        <dbReference type="EMBL" id="EGC29568.1"/>
    </source>
</evidence>
<dbReference type="InterPro" id="IPR023578">
    <property type="entry name" value="Ras_GEF_dom_sf"/>
</dbReference>
<organism evidence="6 7">
    <name type="scientific">Dictyostelium purpureum</name>
    <name type="common">Slime mold</name>
    <dbReference type="NCBI Taxonomy" id="5786"/>
    <lineage>
        <taxon>Eukaryota</taxon>
        <taxon>Amoebozoa</taxon>
        <taxon>Evosea</taxon>
        <taxon>Eumycetozoa</taxon>
        <taxon>Dictyostelia</taxon>
        <taxon>Dictyosteliales</taxon>
        <taxon>Dictyosteliaceae</taxon>
        <taxon>Dictyostelium</taxon>
    </lineage>
</organism>
<dbReference type="InterPro" id="IPR008937">
    <property type="entry name" value="Ras-like_GEF"/>
</dbReference>
<dbReference type="CDD" id="cd00155">
    <property type="entry name" value="RasGEF"/>
    <property type="match status" value="1"/>
</dbReference>
<feature type="compositionally biased region" description="Polar residues" evidence="3">
    <location>
        <begin position="432"/>
        <end position="449"/>
    </location>
</feature>
<keyword evidence="7" id="KW-1185">Reference proteome</keyword>
<evidence type="ECO:0000256" key="3">
    <source>
        <dbReference type="SAM" id="MobiDB-lite"/>
    </source>
</evidence>
<feature type="region of interest" description="Disordered" evidence="3">
    <location>
        <begin position="432"/>
        <end position="472"/>
    </location>
</feature>
<accession>F1A2K6</accession>
<feature type="region of interest" description="Disordered" evidence="3">
    <location>
        <begin position="500"/>
        <end position="628"/>
    </location>
</feature>
<dbReference type="FunCoup" id="F1A2K6">
    <property type="interactions" value="83"/>
</dbReference>
<dbReference type="PROSITE" id="PS50009">
    <property type="entry name" value="RASGEF_CAT"/>
    <property type="match status" value="1"/>
</dbReference>
<feature type="region of interest" description="Disordered" evidence="3">
    <location>
        <begin position="640"/>
        <end position="705"/>
    </location>
</feature>
<feature type="compositionally biased region" description="Polar residues" evidence="3">
    <location>
        <begin position="462"/>
        <end position="472"/>
    </location>
</feature>
<feature type="compositionally biased region" description="Low complexity" evidence="3">
    <location>
        <begin position="1487"/>
        <end position="1501"/>
    </location>
</feature>
<feature type="region of interest" description="Disordered" evidence="3">
    <location>
        <begin position="227"/>
        <end position="299"/>
    </location>
</feature>
<dbReference type="Gene3D" id="1.10.840.10">
    <property type="entry name" value="Ras guanine-nucleotide exchange factors catalytic domain"/>
    <property type="match status" value="1"/>
</dbReference>
<dbReference type="STRING" id="5786.F1A2K6"/>
<dbReference type="SMART" id="SM00147">
    <property type="entry name" value="RasGEF"/>
    <property type="match status" value="1"/>
</dbReference>
<feature type="compositionally biased region" description="Polar residues" evidence="3">
    <location>
        <begin position="525"/>
        <end position="541"/>
    </location>
</feature>
<evidence type="ECO:0008006" key="8">
    <source>
        <dbReference type="Google" id="ProtNLM"/>
    </source>
</evidence>
<dbReference type="Proteomes" id="UP000001064">
    <property type="component" value="Unassembled WGS sequence"/>
</dbReference>
<dbReference type="OrthoDB" id="546434at2759"/>
<dbReference type="eggNOG" id="KOG3417">
    <property type="taxonomic scope" value="Eukaryota"/>
</dbReference>
<feature type="region of interest" description="Disordered" evidence="3">
    <location>
        <begin position="782"/>
        <end position="814"/>
    </location>
</feature>
<evidence type="ECO:0000259" key="5">
    <source>
        <dbReference type="PROSITE" id="PS50212"/>
    </source>
</evidence>
<dbReference type="PROSITE" id="PS50212">
    <property type="entry name" value="RASGEF_NTER"/>
    <property type="match status" value="1"/>
</dbReference>
<dbReference type="GO" id="GO:0005886">
    <property type="term" value="C:plasma membrane"/>
    <property type="evidence" value="ECO:0000318"/>
    <property type="project" value="GO_Central"/>
</dbReference>
<dbReference type="GeneID" id="10505223"/>
<feature type="compositionally biased region" description="Low complexity" evidence="3">
    <location>
        <begin position="159"/>
        <end position="168"/>
    </location>
</feature>
<dbReference type="KEGG" id="dpp:DICPUDRAFT_90436"/>
<evidence type="ECO:0000256" key="1">
    <source>
        <dbReference type="ARBA" id="ARBA00022658"/>
    </source>
</evidence>
<evidence type="ECO:0000313" key="7">
    <source>
        <dbReference type="Proteomes" id="UP000001064"/>
    </source>
</evidence>
<dbReference type="EMBL" id="GL871416">
    <property type="protein sequence ID" value="EGC29568.1"/>
    <property type="molecule type" value="Genomic_DNA"/>
</dbReference>
<feature type="compositionally biased region" description="Low complexity" evidence="3">
    <location>
        <begin position="232"/>
        <end position="243"/>
    </location>
</feature>
<dbReference type="SMART" id="SM00229">
    <property type="entry name" value="RasGEFN"/>
    <property type="match status" value="1"/>
</dbReference>
<dbReference type="InterPro" id="IPR000651">
    <property type="entry name" value="Ras-like_Gua-exchang_fac_N"/>
</dbReference>
<dbReference type="InParanoid" id="F1A2K6"/>
<keyword evidence="1 2" id="KW-0344">Guanine-nucleotide releasing factor</keyword>
<dbReference type="Pfam" id="PF00617">
    <property type="entry name" value="RasGEF"/>
    <property type="match status" value="1"/>
</dbReference>
<dbReference type="GO" id="GO:0005085">
    <property type="term" value="F:guanyl-nucleotide exchange factor activity"/>
    <property type="evidence" value="ECO:0000318"/>
    <property type="project" value="GO_Central"/>
</dbReference>
<dbReference type="OMA" id="QKRELIC"/>
<proteinExistence type="predicted"/>
<feature type="compositionally biased region" description="Low complexity" evidence="3">
    <location>
        <begin position="787"/>
        <end position="807"/>
    </location>
</feature>
<dbReference type="VEuPathDB" id="AmoebaDB:DICPUDRAFT_90436"/>
<protein>
    <recommendedName>
        <fullName evidence="8">Ras guanine nucleotide exchange factor</fullName>
    </recommendedName>
</protein>
<feature type="compositionally biased region" description="Low complexity" evidence="3">
    <location>
        <begin position="501"/>
        <end position="524"/>
    </location>
</feature>
<feature type="compositionally biased region" description="Low complexity" evidence="3">
    <location>
        <begin position="594"/>
        <end position="625"/>
    </location>
</feature>
<feature type="region of interest" description="Disordered" evidence="3">
    <location>
        <begin position="154"/>
        <end position="182"/>
    </location>
</feature>